<evidence type="ECO:0000256" key="1">
    <source>
        <dbReference type="ARBA" id="ARBA00004365"/>
    </source>
</evidence>
<dbReference type="EMBL" id="WWCR01000013">
    <property type="protein sequence ID" value="MYM73394.1"/>
    <property type="molecule type" value="Genomic_DNA"/>
</dbReference>
<dbReference type="Pfam" id="PF00669">
    <property type="entry name" value="Flagellin_N"/>
    <property type="match status" value="1"/>
</dbReference>
<dbReference type="PANTHER" id="PTHR42792:SF1">
    <property type="entry name" value="FLAGELLAR HOOK-ASSOCIATED PROTEIN 3"/>
    <property type="match status" value="1"/>
</dbReference>
<dbReference type="Proteomes" id="UP000469734">
    <property type="component" value="Unassembled WGS sequence"/>
</dbReference>
<gene>
    <name evidence="7" type="primary">flgL</name>
    <name evidence="7" type="ORF">GTP56_14460</name>
</gene>
<dbReference type="InterPro" id="IPR001029">
    <property type="entry name" value="Flagellin_N"/>
</dbReference>
<comment type="similarity">
    <text evidence="3">Belongs to the bacterial flagellin family.</text>
</comment>
<dbReference type="PANTHER" id="PTHR42792">
    <property type="entry name" value="FLAGELLIN"/>
    <property type="match status" value="1"/>
</dbReference>
<dbReference type="NCBIfam" id="TIGR02550">
    <property type="entry name" value="flagell_flgL"/>
    <property type="match status" value="1"/>
</dbReference>
<dbReference type="Gene3D" id="1.20.1330.10">
    <property type="entry name" value="f41 fragment of flagellin, N-terminal domain"/>
    <property type="match status" value="2"/>
</dbReference>
<reference evidence="7 8" key="1">
    <citation type="submission" date="2019-12" db="EMBL/GenBank/DDBJ databases">
        <title>Novel species isolated from a subtropical stream in China.</title>
        <authorList>
            <person name="Lu H."/>
        </authorList>
    </citation>
    <scope>NUCLEOTIDE SEQUENCE [LARGE SCALE GENOMIC DNA]</scope>
    <source>
        <strain evidence="7 8">FT134W</strain>
    </source>
</reference>
<dbReference type="InterPro" id="IPR001492">
    <property type="entry name" value="Flagellin"/>
</dbReference>
<dbReference type="RefSeq" id="WP_161050573.1">
    <property type="nucleotide sequence ID" value="NZ_WWCR01000013.1"/>
</dbReference>
<organism evidence="7 8">
    <name type="scientific">Duganella margarita</name>
    <dbReference type="NCBI Taxonomy" id="2692170"/>
    <lineage>
        <taxon>Bacteria</taxon>
        <taxon>Pseudomonadati</taxon>
        <taxon>Pseudomonadota</taxon>
        <taxon>Betaproteobacteria</taxon>
        <taxon>Burkholderiales</taxon>
        <taxon>Oxalobacteraceae</taxon>
        <taxon>Telluria group</taxon>
        <taxon>Duganella</taxon>
    </lineage>
</organism>
<comment type="subcellular location">
    <subcellularLocation>
        <location evidence="1">Bacterial flagellum</location>
    </subcellularLocation>
    <subcellularLocation>
        <location evidence="2">Secreted</location>
    </subcellularLocation>
</comment>
<keyword evidence="7" id="KW-0969">Cilium</keyword>
<comment type="caution">
    <text evidence="7">The sequence shown here is derived from an EMBL/GenBank/DDBJ whole genome shotgun (WGS) entry which is preliminary data.</text>
</comment>
<dbReference type="GO" id="GO:0005198">
    <property type="term" value="F:structural molecule activity"/>
    <property type="evidence" value="ECO:0007669"/>
    <property type="project" value="InterPro"/>
</dbReference>
<dbReference type="GO" id="GO:0005576">
    <property type="term" value="C:extracellular region"/>
    <property type="evidence" value="ECO:0007669"/>
    <property type="project" value="UniProtKB-SubCell"/>
</dbReference>
<evidence type="ECO:0000259" key="6">
    <source>
        <dbReference type="Pfam" id="PF00669"/>
    </source>
</evidence>
<evidence type="ECO:0000256" key="2">
    <source>
        <dbReference type="ARBA" id="ARBA00004613"/>
    </source>
</evidence>
<protein>
    <submittedName>
        <fullName evidence="7">Flagellar hook-associated protein 3</fullName>
    </submittedName>
</protein>
<feature type="coiled-coil region" evidence="5">
    <location>
        <begin position="329"/>
        <end position="356"/>
    </location>
</feature>
<dbReference type="AlphaFoldDB" id="A0A7X4H351"/>
<evidence type="ECO:0000313" key="8">
    <source>
        <dbReference type="Proteomes" id="UP000469734"/>
    </source>
</evidence>
<evidence type="ECO:0000313" key="7">
    <source>
        <dbReference type="EMBL" id="MYM73394.1"/>
    </source>
</evidence>
<dbReference type="GO" id="GO:0071973">
    <property type="term" value="P:bacterial-type flagellum-dependent cell motility"/>
    <property type="evidence" value="ECO:0007669"/>
    <property type="project" value="InterPro"/>
</dbReference>
<dbReference type="InterPro" id="IPR013384">
    <property type="entry name" value="Flagell_FlgL"/>
</dbReference>
<evidence type="ECO:0000256" key="3">
    <source>
        <dbReference type="ARBA" id="ARBA00005709"/>
    </source>
</evidence>
<keyword evidence="7" id="KW-0966">Cell projection</keyword>
<keyword evidence="4" id="KW-0975">Bacterial flagellum</keyword>
<evidence type="ECO:0000256" key="4">
    <source>
        <dbReference type="ARBA" id="ARBA00023143"/>
    </source>
</evidence>
<proteinExistence type="inferred from homology"/>
<dbReference type="SUPFAM" id="SSF64518">
    <property type="entry name" value="Phase 1 flagellin"/>
    <property type="match status" value="1"/>
</dbReference>
<name>A0A7X4H351_9BURK</name>
<keyword evidence="7" id="KW-0282">Flagellum</keyword>
<feature type="domain" description="Flagellin N-terminal" evidence="6">
    <location>
        <begin position="15"/>
        <end position="142"/>
    </location>
</feature>
<sequence>MVMRISTRTIFDTGSMQITSLSSAMARTQQQLSTGRKNLTAADDPIASSRVLEVTQSQSLNTQLATNRSNAKGVLGIETTALSSTTSLLQDIKDLAVKSGNGTYTDADRESVAIELEGKLADLMGIANTADGVGGYVFSGYKSTTLPFTKTATGADYQGDQGQRSLQVGTTRTVPITDSGSAVFEANQTGNGTFVTKPDPGNVGRGGSGIISAGSVKDATQVLPGHNYQISFQVVPATPGVPKATTYTVTDMTDPANPVPVPPTPVPAVPQAYVSGQNISFDGVQFDVQGDPADGDSFTVEPSTKQSVFTTVQGFIDQLRQPGSGPANQASLNNMLNQLQVNIDNAAANVSAVNSAVGARLKELDYLDSSGDDAGLQYASTLSTLQDLDYTAAISLFTQQQTTLTAAQKSFTTMSGLSLFNYIS</sequence>
<dbReference type="GO" id="GO:0009424">
    <property type="term" value="C:bacterial-type flagellum hook"/>
    <property type="evidence" value="ECO:0007669"/>
    <property type="project" value="InterPro"/>
</dbReference>
<accession>A0A7X4H351</accession>
<evidence type="ECO:0000256" key="5">
    <source>
        <dbReference type="SAM" id="Coils"/>
    </source>
</evidence>
<keyword evidence="5" id="KW-0175">Coiled coil</keyword>